<keyword evidence="3" id="KW-1133">Transmembrane helix</keyword>
<keyword evidence="3" id="KW-0472">Membrane</keyword>
<evidence type="ECO:0000259" key="4">
    <source>
        <dbReference type="PROSITE" id="PS50118"/>
    </source>
</evidence>
<evidence type="ECO:0000256" key="2">
    <source>
        <dbReference type="PROSITE-ProRule" id="PRU00267"/>
    </source>
</evidence>
<keyword evidence="3" id="KW-0812">Transmembrane</keyword>
<dbReference type="CDD" id="cd00084">
    <property type="entry name" value="HMG-box_SF"/>
    <property type="match status" value="1"/>
</dbReference>
<accession>A0A7S3UK64</accession>
<dbReference type="InterPro" id="IPR009071">
    <property type="entry name" value="HMG_box_dom"/>
</dbReference>
<dbReference type="PANTHER" id="PTHR48112">
    <property type="entry name" value="HIGH MOBILITY GROUP PROTEIN DSP1"/>
    <property type="match status" value="1"/>
</dbReference>
<reference evidence="5" key="1">
    <citation type="submission" date="2021-01" db="EMBL/GenBank/DDBJ databases">
        <authorList>
            <person name="Corre E."/>
            <person name="Pelletier E."/>
            <person name="Niang G."/>
            <person name="Scheremetjew M."/>
            <person name="Finn R."/>
            <person name="Kale V."/>
            <person name="Holt S."/>
            <person name="Cochrane G."/>
            <person name="Meng A."/>
            <person name="Brown T."/>
            <person name="Cohen L."/>
        </authorList>
    </citation>
    <scope>NUCLEOTIDE SEQUENCE</scope>
    <source>
        <strain evidence="5">CCMP1795</strain>
    </source>
</reference>
<dbReference type="SMART" id="SM00398">
    <property type="entry name" value="HMG"/>
    <property type="match status" value="1"/>
</dbReference>
<evidence type="ECO:0000256" key="3">
    <source>
        <dbReference type="SAM" id="Phobius"/>
    </source>
</evidence>
<dbReference type="EMBL" id="HBIT01002279">
    <property type="protein sequence ID" value="CAE0615061.1"/>
    <property type="molecule type" value="Transcribed_RNA"/>
</dbReference>
<feature type="domain" description="HMG box" evidence="4">
    <location>
        <begin position="27"/>
        <end position="79"/>
    </location>
</feature>
<proteinExistence type="predicted"/>
<feature type="DNA-binding region" description="HMG box" evidence="2">
    <location>
        <begin position="27"/>
        <end position="79"/>
    </location>
</feature>
<feature type="transmembrane region" description="Helical" evidence="3">
    <location>
        <begin position="110"/>
        <end position="133"/>
    </location>
</feature>
<dbReference type="Gene3D" id="1.10.30.10">
    <property type="entry name" value="High mobility group box domain"/>
    <property type="match status" value="1"/>
</dbReference>
<dbReference type="InterPro" id="IPR036910">
    <property type="entry name" value="HMG_box_dom_sf"/>
</dbReference>
<dbReference type="Pfam" id="PF00505">
    <property type="entry name" value="HMG_box"/>
    <property type="match status" value="1"/>
</dbReference>
<evidence type="ECO:0000313" key="5">
    <source>
        <dbReference type="EMBL" id="CAE0615061.1"/>
    </source>
</evidence>
<dbReference type="InterPro" id="IPR050342">
    <property type="entry name" value="HMGB"/>
</dbReference>
<dbReference type="PROSITE" id="PS50118">
    <property type="entry name" value="HMG_BOX_2"/>
    <property type="match status" value="1"/>
</dbReference>
<name>A0A7S3UK64_OXYMA</name>
<dbReference type="GO" id="GO:0005634">
    <property type="term" value="C:nucleus"/>
    <property type="evidence" value="ECO:0007669"/>
    <property type="project" value="UniProtKB-UniRule"/>
</dbReference>
<sequence>MYASRSHFGSSVKGTSNLLKSAAMPAPKRAQSAYFLWMNENRAKIQKDLGTTSIGDVGKEAGKRWGTMSAAEKKPFEDQLSTQPEGWRSAAWPTMATGSHPSTRKAKHRLTLVFLLARSCLRCCSLILILLLLCS</sequence>
<dbReference type="AlphaFoldDB" id="A0A7S3UK64"/>
<keyword evidence="2" id="KW-0539">Nucleus</keyword>
<dbReference type="GO" id="GO:0003677">
    <property type="term" value="F:DNA binding"/>
    <property type="evidence" value="ECO:0007669"/>
    <property type="project" value="UniProtKB-UniRule"/>
</dbReference>
<dbReference type="SUPFAM" id="SSF47095">
    <property type="entry name" value="HMG-box"/>
    <property type="match status" value="1"/>
</dbReference>
<organism evidence="5">
    <name type="scientific">Oxyrrhis marina</name>
    <name type="common">Dinoflagellate</name>
    <dbReference type="NCBI Taxonomy" id="2969"/>
    <lineage>
        <taxon>Eukaryota</taxon>
        <taxon>Sar</taxon>
        <taxon>Alveolata</taxon>
        <taxon>Dinophyceae</taxon>
        <taxon>Oxyrrhinales</taxon>
        <taxon>Oxyrrhinaceae</taxon>
        <taxon>Oxyrrhis</taxon>
    </lineage>
</organism>
<evidence type="ECO:0000256" key="1">
    <source>
        <dbReference type="ARBA" id="ARBA00023125"/>
    </source>
</evidence>
<protein>
    <recommendedName>
        <fullName evidence="4">HMG box domain-containing protein</fullName>
    </recommendedName>
</protein>
<gene>
    <name evidence="5" type="ORF">OMAR00292_LOCUS936</name>
</gene>
<keyword evidence="1 2" id="KW-0238">DNA-binding</keyword>